<feature type="domain" description="RNA polymerase sigma-70 region 4" evidence="8">
    <location>
        <begin position="135"/>
        <end position="182"/>
    </location>
</feature>
<keyword evidence="3" id="KW-0731">Sigma factor</keyword>
<dbReference type="AlphaFoldDB" id="A0A418KHW7"/>
<dbReference type="PANTHER" id="PTHR43133:SF58">
    <property type="entry name" value="ECF RNA POLYMERASE SIGMA FACTOR SIGD"/>
    <property type="match status" value="1"/>
</dbReference>
<dbReference type="Proteomes" id="UP000284057">
    <property type="component" value="Unassembled WGS sequence"/>
</dbReference>
<dbReference type="GO" id="GO:0003677">
    <property type="term" value="F:DNA binding"/>
    <property type="evidence" value="ECO:0007669"/>
    <property type="project" value="UniProtKB-KW"/>
</dbReference>
<dbReference type="SUPFAM" id="SSF88946">
    <property type="entry name" value="Sigma2 domain of RNA polymerase sigma factors"/>
    <property type="match status" value="1"/>
</dbReference>
<gene>
    <name evidence="9" type="ORF">DY240_27330</name>
</gene>
<name>A0A418KHW7_9ACTN</name>
<protein>
    <submittedName>
        <fullName evidence="9">Sigma-70 family RNA polymerase sigma factor</fullName>
    </submittedName>
</protein>
<dbReference type="InterPro" id="IPR013324">
    <property type="entry name" value="RNA_pol_sigma_r3/r4-like"/>
</dbReference>
<dbReference type="InterPro" id="IPR036388">
    <property type="entry name" value="WH-like_DNA-bd_sf"/>
</dbReference>
<evidence type="ECO:0000256" key="2">
    <source>
        <dbReference type="ARBA" id="ARBA00023015"/>
    </source>
</evidence>
<dbReference type="NCBIfam" id="TIGR02937">
    <property type="entry name" value="sigma70-ECF"/>
    <property type="match status" value="1"/>
</dbReference>
<evidence type="ECO:0000313" key="9">
    <source>
        <dbReference type="EMBL" id="RIQ12389.1"/>
    </source>
</evidence>
<organism evidence="9 10">
    <name type="scientific">Jiangella rhizosphaerae</name>
    <dbReference type="NCBI Taxonomy" id="2293569"/>
    <lineage>
        <taxon>Bacteria</taxon>
        <taxon>Bacillati</taxon>
        <taxon>Actinomycetota</taxon>
        <taxon>Actinomycetes</taxon>
        <taxon>Jiangellales</taxon>
        <taxon>Jiangellaceae</taxon>
        <taxon>Jiangella</taxon>
    </lineage>
</organism>
<evidence type="ECO:0000256" key="4">
    <source>
        <dbReference type="ARBA" id="ARBA00023125"/>
    </source>
</evidence>
<keyword evidence="2" id="KW-0805">Transcription regulation</keyword>
<dbReference type="InterPro" id="IPR007627">
    <property type="entry name" value="RNA_pol_sigma70_r2"/>
</dbReference>
<dbReference type="RefSeq" id="WP_119662825.1">
    <property type="nucleotide sequence ID" value="NZ_QUAL01000406.1"/>
</dbReference>
<dbReference type="EMBL" id="QUAL01000406">
    <property type="protein sequence ID" value="RIQ12389.1"/>
    <property type="molecule type" value="Genomic_DNA"/>
</dbReference>
<sequence length="185" mass="20321">MGADRRRTIIGEDFEVVLDAARAGAPWAFERLYADLAPVVTGYLRLQGAAEPDDLTSEVFLGVFAGLSSFEGTEPQFRSWVFTIAHRRLIDERRRAARRPAEPTDDPSMLDGLGGDAETEALDALGLRRVYELCATLSAEQREVLLLRIVGDLTVEQVARAVGRSVGAVKALQRRGLAALRKKIE</sequence>
<comment type="similarity">
    <text evidence="1">Belongs to the sigma-70 factor family. ECF subfamily.</text>
</comment>
<dbReference type="Pfam" id="PF04545">
    <property type="entry name" value="Sigma70_r4"/>
    <property type="match status" value="1"/>
</dbReference>
<evidence type="ECO:0000256" key="5">
    <source>
        <dbReference type="ARBA" id="ARBA00023163"/>
    </source>
</evidence>
<keyword evidence="4" id="KW-0238">DNA-binding</keyword>
<keyword evidence="10" id="KW-1185">Reference proteome</keyword>
<dbReference type="InterPro" id="IPR039425">
    <property type="entry name" value="RNA_pol_sigma-70-like"/>
</dbReference>
<dbReference type="InterPro" id="IPR013325">
    <property type="entry name" value="RNA_pol_sigma_r2"/>
</dbReference>
<dbReference type="CDD" id="cd06171">
    <property type="entry name" value="Sigma70_r4"/>
    <property type="match status" value="1"/>
</dbReference>
<dbReference type="PANTHER" id="PTHR43133">
    <property type="entry name" value="RNA POLYMERASE ECF-TYPE SIGMA FACTO"/>
    <property type="match status" value="1"/>
</dbReference>
<dbReference type="SUPFAM" id="SSF88659">
    <property type="entry name" value="Sigma3 and sigma4 domains of RNA polymerase sigma factors"/>
    <property type="match status" value="1"/>
</dbReference>
<dbReference type="OrthoDB" id="5501064at2"/>
<evidence type="ECO:0000256" key="6">
    <source>
        <dbReference type="SAM" id="MobiDB-lite"/>
    </source>
</evidence>
<evidence type="ECO:0000256" key="1">
    <source>
        <dbReference type="ARBA" id="ARBA00010641"/>
    </source>
</evidence>
<accession>A0A418KHW7</accession>
<dbReference type="InterPro" id="IPR007630">
    <property type="entry name" value="RNA_pol_sigma70_r4"/>
</dbReference>
<comment type="caution">
    <text evidence="9">The sequence shown here is derived from an EMBL/GenBank/DDBJ whole genome shotgun (WGS) entry which is preliminary data.</text>
</comment>
<dbReference type="Gene3D" id="1.10.1740.10">
    <property type="match status" value="1"/>
</dbReference>
<evidence type="ECO:0000313" key="10">
    <source>
        <dbReference type="Proteomes" id="UP000284057"/>
    </source>
</evidence>
<proteinExistence type="inferred from homology"/>
<dbReference type="Gene3D" id="1.10.10.10">
    <property type="entry name" value="Winged helix-like DNA-binding domain superfamily/Winged helix DNA-binding domain"/>
    <property type="match status" value="1"/>
</dbReference>
<evidence type="ECO:0000259" key="8">
    <source>
        <dbReference type="Pfam" id="PF04545"/>
    </source>
</evidence>
<dbReference type="Pfam" id="PF04542">
    <property type="entry name" value="Sigma70_r2"/>
    <property type="match status" value="1"/>
</dbReference>
<feature type="domain" description="RNA polymerase sigma-70 region 2" evidence="7">
    <location>
        <begin position="32"/>
        <end position="99"/>
    </location>
</feature>
<keyword evidence="5" id="KW-0804">Transcription</keyword>
<dbReference type="GO" id="GO:0016987">
    <property type="term" value="F:sigma factor activity"/>
    <property type="evidence" value="ECO:0007669"/>
    <property type="project" value="UniProtKB-KW"/>
</dbReference>
<dbReference type="InterPro" id="IPR014284">
    <property type="entry name" value="RNA_pol_sigma-70_dom"/>
</dbReference>
<evidence type="ECO:0000256" key="3">
    <source>
        <dbReference type="ARBA" id="ARBA00023082"/>
    </source>
</evidence>
<dbReference type="GO" id="GO:0006352">
    <property type="term" value="P:DNA-templated transcription initiation"/>
    <property type="evidence" value="ECO:0007669"/>
    <property type="project" value="InterPro"/>
</dbReference>
<evidence type="ECO:0000259" key="7">
    <source>
        <dbReference type="Pfam" id="PF04542"/>
    </source>
</evidence>
<reference evidence="9 10" key="1">
    <citation type="submission" date="2018-09" db="EMBL/GenBank/DDBJ databases">
        <title>Isolation, diversity and antifungal activity of actinobacteria from wheat.</title>
        <authorList>
            <person name="Han C."/>
        </authorList>
    </citation>
    <scope>NUCLEOTIDE SEQUENCE [LARGE SCALE GENOMIC DNA]</scope>
    <source>
        <strain evidence="9 10">NEAU-YY265</strain>
    </source>
</reference>
<feature type="region of interest" description="Disordered" evidence="6">
    <location>
        <begin position="95"/>
        <end position="114"/>
    </location>
</feature>